<dbReference type="EMBL" id="BTSY01000005">
    <property type="protein sequence ID" value="GMT31108.1"/>
    <property type="molecule type" value="Genomic_DNA"/>
</dbReference>
<protein>
    <submittedName>
        <fullName evidence="3">Uncharacterized protein</fullName>
    </submittedName>
</protein>
<sequence length="511" mass="55500">FSANDEPWKRIDSFFCKGGEIMRIISNVEHPIDKLAKNRMKCAKPKCGHCTCPFCNADNAPNFTATEGTRCAKMTCTTPNMLVNYGTSSAVALHKGTTLSCSAKSTADKPQWEGPFSTINNVTCVKEVKCSELGKRIKTACPKKKKGEAETKECQPAKLHDDGSDVCDKEFDITYLPLSKIEKTPKSFKCDKKSGQWVAVDAANEEIRVYEDTSVYCLKKAAEKQEQTSSAGLGTTIVIVIVVVAIIAIAIIVVVAIFVCRNRIKNKRDKVDLKSVSVTGRSKKGKNDKKKNSQSSSKISSKSGSKSSEQSSMPPEPAAPPIPDPIPDPSSQPAAAAAVPVVGPDTGKPDRPAVLVDILPSSSHMSEKASEKRVQSSKQGPPTDATVANTVTGTTFDRSRVDPEPSGDTTKKEAKKKEVDESMMSDTGRQTKEATRKSKKDRKVDKKGRGLTDDDEYDIGEGAKPVKHEDKNKKEYVPKRNTKMINVTADTEDQDLGALKAVDNGPRRKKS</sequence>
<feature type="compositionally biased region" description="Pro residues" evidence="1">
    <location>
        <begin position="314"/>
        <end position="330"/>
    </location>
</feature>
<keyword evidence="2" id="KW-0472">Membrane</keyword>
<feature type="region of interest" description="Disordered" evidence="1">
    <location>
        <begin position="273"/>
        <end position="511"/>
    </location>
</feature>
<comment type="caution">
    <text evidence="3">The sequence shown here is derived from an EMBL/GenBank/DDBJ whole genome shotgun (WGS) entry which is preliminary data.</text>
</comment>
<feature type="compositionally biased region" description="Low complexity" evidence="1">
    <location>
        <begin position="293"/>
        <end position="313"/>
    </location>
</feature>
<dbReference type="AlphaFoldDB" id="A0AAV5WLH0"/>
<evidence type="ECO:0000313" key="3">
    <source>
        <dbReference type="EMBL" id="GMT31108.1"/>
    </source>
</evidence>
<gene>
    <name evidence="3" type="ORF">PFISCL1PPCAC_22405</name>
</gene>
<feature type="compositionally biased region" description="Basic and acidic residues" evidence="1">
    <location>
        <begin position="429"/>
        <end position="452"/>
    </location>
</feature>
<accession>A0AAV5WLH0</accession>
<feature type="transmembrane region" description="Helical" evidence="2">
    <location>
        <begin position="237"/>
        <end position="260"/>
    </location>
</feature>
<feature type="compositionally biased region" description="Polar residues" evidence="1">
    <location>
        <begin position="376"/>
        <end position="396"/>
    </location>
</feature>
<feature type="non-terminal residue" evidence="3">
    <location>
        <position position="1"/>
    </location>
</feature>
<keyword evidence="2" id="KW-1133">Transmembrane helix</keyword>
<dbReference type="Proteomes" id="UP001432322">
    <property type="component" value="Unassembled WGS sequence"/>
</dbReference>
<keyword evidence="2" id="KW-0812">Transmembrane</keyword>
<reference evidence="3" key="1">
    <citation type="submission" date="2023-10" db="EMBL/GenBank/DDBJ databases">
        <title>Genome assembly of Pristionchus species.</title>
        <authorList>
            <person name="Yoshida K."/>
            <person name="Sommer R.J."/>
        </authorList>
    </citation>
    <scope>NUCLEOTIDE SEQUENCE</scope>
    <source>
        <strain evidence="3">RS5133</strain>
    </source>
</reference>
<feature type="compositionally biased region" description="Basic and acidic residues" evidence="1">
    <location>
        <begin position="397"/>
        <end position="420"/>
    </location>
</feature>
<feature type="compositionally biased region" description="Low complexity" evidence="1">
    <location>
        <begin position="331"/>
        <end position="344"/>
    </location>
</feature>
<feature type="compositionally biased region" description="Basic and acidic residues" evidence="1">
    <location>
        <begin position="365"/>
        <end position="374"/>
    </location>
</feature>
<evidence type="ECO:0000256" key="1">
    <source>
        <dbReference type="SAM" id="MobiDB-lite"/>
    </source>
</evidence>
<keyword evidence="4" id="KW-1185">Reference proteome</keyword>
<evidence type="ECO:0000256" key="2">
    <source>
        <dbReference type="SAM" id="Phobius"/>
    </source>
</evidence>
<name>A0AAV5WLH0_9BILA</name>
<organism evidence="3 4">
    <name type="scientific">Pristionchus fissidentatus</name>
    <dbReference type="NCBI Taxonomy" id="1538716"/>
    <lineage>
        <taxon>Eukaryota</taxon>
        <taxon>Metazoa</taxon>
        <taxon>Ecdysozoa</taxon>
        <taxon>Nematoda</taxon>
        <taxon>Chromadorea</taxon>
        <taxon>Rhabditida</taxon>
        <taxon>Rhabditina</taxon>
        <taxon>Diplogasteromorpha</taxon>
        <taxon>Diplogasteroidea</taxon>
        <taxon>Neodiplogasteridae</taxon>
        <taxon>Pristionchus</taxon>
    </lineage>
</organism>
<proteinExistence type="predicted"/>
<evidence type="ECO:0000313" key="4">
    <source>
        <dbReference type="Proteomes" id="UP001432322"/>
    </source>
</evidence>
<feature type="compositionally biased region" description="Basic and acidic residues" evidence="1">
    <location>
        <begin position="464"/>
        <end position="478"/>
    </location>
</feature>